<organism evidence="4 5">
    <name type="scientific">Candidatus Fimiplasma intestinipullorum</name>
    <dbReference type="NCBI Taxonomy" id="2840825"/>
    <lineage>
        <taxon>Bacteria</taxon>
        <taxon>Bacillati</taxon>
        <taxon>Bacillota</taxon>
        <taxon>Clostridia</taxon>
        <taxon>Eubacteriales</taxon>
        <taxon>Candidatus Fimiplasma</taxon>
    </lineage>
</organism>
<dbReference type="Pfam" id="PF16403">
    <property type="entry name" value="Bact_surface_Ig-like"/>
    <property type="match status" value="1"/>
</dbReference>
<dbReference type="Proteomes" id="UP000824175">
    <property type="component" value="Unassembled WGS sequence"/>
</dbReference>
<name>A0A9D1KZ94_9FIRM</name>
<dbReference type="AlphaFoldDB" id="A0A9D1KZ94"/>
<reference evidence="4" key="2">
    <citation type="journal article" date="2021" name="PeerJ">
        <title>Extensive microbial diversity within the chicken gut microbiome revealed by metagenomics and culture.</title>
        <authorList>
            <person name="Gilroy R."/>
            <person name="Ravi A."/>
            <person name="Getino M."/>
            <person name="Pursley I."/>
            <person name="Horton D.L."/>
            <person name="Alikhan N.F."/>
            <person name="Baker D."/>
            <person name="Gharbi K."/>
            <person name="Hall N."/>
            <person name="Watson M."/>
            <person name="Adriaenssens E.M."/>
            <person name="Foster-Nyarko E."/>
            <person name="Jarju S."/>
            <person name="Secka A."/>
            <person name="Antonio M."/>
            <person name="Oren A."/>
            <person name="Chaudhuri R.R."/>
            <person name="La Ragione R."/>
            <person name="Hildebrand F."/>
            <person name="Pallen M.J."/>
        </authorList>
    </citation>
    <scope>NUCLEOTIDE SEQUENCE</scope>
    <source>
        <strain evidence="4">CHK195-11698</strain>
    </source>
</reference>
<feature type="chain" id="PRO_5038941881" evidence="2">
    <location>
        <begin position="28"/>
        <end position="428"/>
    </location>
</feature>
<evidence type="ECO:0000256" key="2">
    <source>
        <dbReference type="SAM" id="SignalP"/>
    </source>
</evidence>
<keyword evidence="1" id="KW-1133">Transmembrane helix</keyword>
<reference evidence="4" key="1">
    <citation type="submission" date="2020-10" db="EMBL/GenBank/DDBJ databases">
        <authorList>
            <person name="Gilroy R."/>
        </authorList>
    </citation>
    <scope>NUCLEOTIDE SEQUENCE</scope>
    <source>
        <strain evidence="4">CHK195-11698</strain>
    </source>
</reference>
<evidence type="ECO:0000259" key="3">
    <source>
        <dbReference type="Pfam" id="PF16403"/>
    </source>
</evidence>
<evidence type="ECO:0000313" key="5">
    <source>
        <dbReference type="Proteomes" id="UP000824175"/>
    </source>
</evidence>
<proteinExistence type="predicted"/>
<gene>
    <name evidence="4" type="ORF">IAD15_04540</name>
</gene>
<evidence type="ECO:0000256" key="1">
    <source>
        <dbReference type="SAM" id="Phobius"/>
    </source>
</evidence>
<dbReference type="InterPro" id="IPR013783">
    <property type="entry name" value="Ig-like_fold"/>
</dbReference>
<evidence type="ECO:0000313" key="4">
    <source>
        <dbReference type="EMBL" id="HIU13318.1"/>
    </source>
</evidence>
<feature type="domain" description="Pesticidal crystal protein Cry22Aa Ig-like" evidence="3">
    <location>
        <begin position="311"/>
        <end position="378"/>
    </location>
</feature>
<accession>A0A9D1KZ94</accession>
<sequence>MCKKMHLLAMAGILAVGFMIAPLQAGATEPSTGNTASLTLTDADQLIRDNMPEGLYGKYNQTFSEIDLPEGWSWPDPDMLINEHNIQDFGIGYVYVPARFDVSQYDNIDFSEVQGYDPQGEYVETLVEMLVAQAPNFVSYKDGFSLDKVYDGKPVEVSADDVVISAGVGTVRFTYQEKRISNHGTEYWVNIDEAPSHAGSYRIYTVLDSGSNYYASDTMHFYFDIEQATPAYTLPENLSTTQGNPLASISLPEGFRWLDETELCGEAGHHRFKAIYTPEDTTNYQTVEVELDVEVMATSVSVDQSPMIAGDEVTLTVGDTFDWKKYVTATDTEDGNLTDQIQFVSQDVDTSKPGTYAFTVQVTDSQGNTTTKTIAVSVNAPVQDSTSTEDIVQTNDPTSLTLWTGSFLLFAAALVILWFKRPKQSNNA</sequence>
<keyword evidence="1" id="KW-0472">Membrane</keyword>
<feature type="signal peptide" evidence="2">
    <location>
        <begin position="1"/>
        <end position="27"/>
    </location>
</feature>
<keyword evidence="2" id="KW-0732">Signal</keyword>
<dbReference type="EMBL" id="DVMJ01000039">
    <property type="protein sequence ID" value="HIU13318.1"/>
    <property type="molecule type" value="Genomic_DNA"/>
</dbReference>
<comment type="caution">
    <text evidence="4">The sequence shown here is derived from an EMBL/GenBank/DDBJ whole genome shotgun (WGS) entry which is preliminary data.</text>
</comment>
<keyword evidence="1" id="KW-0812">Transmembrane</keyword>
<dbReference type="InterPro" id="IPR032179">
    <property type="entry name" value="Cry22Aa_Ig-like"/>
</dbReference>
<protein>
    <submittedName>
        <fullName evidence="4">DUF5011 domain-containing protein</fullName>
    </submittedName>
</protein>
<dbReference type="CDD" id="cd00146">
    <property type="entry name" value="PKD"/>
    <property type="match status" value="1"/>
</dbReference>
<dbReference type="Gene3D" id="2.60.40.10">
    <property type="entry name" value="Immunoglobulins"/>
    <property type="match status" value="1"/>
</dbReference>
<feature type="transmembrane region" description="Helical" evidence="1">
    <location>
        <begin position="400"/>
        <end position="419"/>
    </location>
</feature>